<feature type="region of interest" description="Disordered" evidence="1">
    <location>
        <begin position="322"/>
        <end position="388"/>
    </location>
</feature>
<protein>
    <recommendedName>
        <fullName evidence="6">Immunoglobulin subtype domain-containing protein</fullName>
    </recommendedName>
</protein>
<reference evidence="4 5" key="1">
    <citation type="journal article" date="2018" name="Sci. Rep.">
        <title>Genomic signatures of local adaptation to the degree of environmental predictability in rotifers.</title>
        <authorList>
            <person name="Franch-Gras L."/>
            <person name="Hahn C."/>
            <person name="Garcia-Roger E.M."/>
            <person name="Carmona M.J."/>
            <person name="Serra M."/>
            <person name="Gomez A."/>
        </authorList>
    </citation>
    <scope>NUCLEOTIDE SEQUENCE [LARGE SCALE GENOMIC DNA]</scope>
    <source>
        <strain evidence="4">HYR1</strain>
    </source>
</reference>
<feature type="compositionally biased region" description="Basic and acidic residues" evidence="1">
    <location>
        <begin position="227"/>
        <end position="237"/>
    </location>
</feature>
<evidence type="ECO:0000256" key="3">
    <source>
        <dbReference type="SAM" id="SignalP"/>
    </source>
</evidence>
<evidence type="ECO:0008006" key="6">
    <source>
        <dbReference type="Google" id="ProtNLM"/>
    </source>
</evidence>
<evidence type="ECO:0000256" key="2">
    <source>
        <dbReference type="SAM" id="Phobius"/>
    </source>
</evidence>
<keyword evidence="5" id="KW-1185">Reference proteome</keyword>
<dbReference type="InterPro" id="IPR013783">
    <property type="entry name" value="Ig-like_fold"/>
</dbReference>
<dbReference type="OrthoDB" id="10400818at2759"/>
<feature type="transmembrane region" description="Helical" evidence="2">
    <location>
        <begin position="157"/>
        <end position="181"/>
    </location>
</feature>
<comment type="caution">
    <text evidence="4">The sequence shown here is derived from an EMBL/GenBank/DDBJ whole genome shotgun (WGS) entry which is preliminary data.</text>
</comment>
<keyword evidence="2" id="KW-0812">Transmembrane</keyword>
<feature type="compositionally biased region" description="Basic and acidic residues" evidence="1">
    <location>
        <begin position="190"/>
        <end position="215"/>
    </location>
</feature>
<keyword evidence="2" id="KW-0472">Membrane</keyword>
<dbReference type="Proteomes" id="UP000276133">
    <property type="component" value="Unassembled WGS sequence"/>
</dbReference>
<feature type="compositionally biased region" description="Polar residues" evidence="1">
    <location>
        <begin position="217"/>
        <end position="226"/>
    </location>
</feature>
<evidence type="ECO:0000313" key="4">
    <source>
        <dbReference type="EMBL" id="RNA36891.1"/>
    </source>
</evidence>
<evidence type="ECO:0000256" key="1">
    <source>
        <dbReference type="SAM" id="MobiDB-lite"/>
    </source>
</evidence>
<keyword evidence="2" id="KW-1133">Transmembrane helix</keyword>
<feature type="compositionally biased region" description="Low complexity" evidence="1">
    <location>
        <begin position="349"/>
        <end position="367"/>
    </location>
</feature>
<feature type="signal peptide" evidence="3">
    <location>
        <begin position="1"/>
        <end position="19"/>
    </location>
</feature>
<feature type="compositionally biased region" description="Polar residues" evidence="1">
    <location>
        <begin position="375"/>
        <end position="388"/>
    </location>
</feature>
<dbReference type="SUPFAM" id="SSF48726">
    <property type="entry name" value="Immunoglobulin"/>
    <property type="match status" value="1"/>
</dbReference>
<accession>A0A3M7SM57</accession>
<keyword evidence="3" id="KW-0732">Signal</keyword>
<feature type="chain" id="PRO_5018149269" description="Immunoglobulin subtype domain-containing protein" evidence="3">
    <location>
        <begin position="20"/>
        <end position="434"/>
    </location>
</feature>
<gene>
    <name evidence="4" type="ORF">BpHYR1_021179</name>
</gene>
<organism evidence="4 5">
    <name type="scientific">Brachionus plicatilis</name>
    <name type="common">Marine rotifer</name>
    <name type="synonym">Brachionus muelleri</name>
    <dbReference type="NCBI Taxonomy" id="10195"/>
    <lineage>
        <taxon>Eukaryota</taxon>
        <taxon>Metazoa</taxon>
        <taxon>Spiralia</taxon>
        <taxon>Gnathifera</taxon>
        <taxon>Rotifera</taxon>
        <taxon>Eurotatoria</taxon>
        <taxon>Monogononta</taxon>
        <taxon>Pseudotrocha</taxon>
        <taxon>Ploima</taxon>
        <taxon>Brachionidae</taxon>
        <taxon>Brachionus</taxon>
    </lineage>
</organism>
<name>A0A3M7SM57_BRAPC</name>
<dbReference type="Gene3D" id="2.60.40.10">
    <property type="entry name" value="Immunoglobulins"/>
    <property type="match status" value="1"/>
</dbReference>
<proteinExistence type="predicted"/>
<sequence length="434" mass="48430">MKIEPILVLVLSLVTYVSAMPQVIYADLAQSKQIPCNANFVCYSSYSFKNYPHPMVRLNSSLKYQISAGFLTITNVKETDAGFYTCTGTCQQMQYDQMAFFLQPMSMGQPIDVSKLWAAIPPLPDLFGSDEDKLYVVVSDERLYAAHSGQVLSGGEIAGLVVGLVFALLLTIAVIVGLILLQIRRKRNRSEKSSSKRSERDTASIDYSTIERDYNGESATNTLTRDSNGRLEDKRQSEGSNLAHMGNLRNIISEINTKDIDGPKSYRVENFKSINEMINQPELPNIDLNTGSGNAYQNQIFDNFKHEPKNLEQKNQYINQPLIQFPGNPRKPPNVPREQRLDSEPKMDNSNTNVSTAGSVTVVSARTPAVREQRPSASSNQSGRVNANKQISFSQRVETTSTPFQLQIPPSQSFREVDYSMGSSYFNRDGTTDV</sequence>
<feature type="region of interest" description="Disordered" evidence="1">
    <location>
        <begin position="189"/>
        <end position="241"/>
    </location>
</feature>
<dbReference type="AlphaFoldDB" id="A0A3M7SM57"/>
<evidence type="ECO:0000313" key="5">
    <source>
        <dbReference type="Proteomes" id="UP000276133"/>
    </source>
</evidence>
<dbReference type="InterPro" id="IPR036179">
    <property type="entry name" value="Ig-like_dom_sf"/>
</dbReference>
<feature type="compositionally biased region" description="Basic and acidic residues" evidence="1">
    <location>
        <begin position="337"/>
        <end position="347"/>
    </location>
</feature>
<dbReference type="EMBL" id="REGN01001115">
    <property type="protein sequence ID" value="RNA36891.1"/>
    <property type="molecule type" value="Genomic_DNA"/>
</dbReference>